<proteinExistence type="predicted"/>
<dbReference type="KEGG" id="qsa:O6P43_000525"/>
<sequence>MGSSKRTSKWSDLPQDLLALITAKHLNSRPDILRVRAVCSSWRSSIPLSTPCFPLKVPAPTCFVPGLRTSLSVLLIETIVYLIEAPNKLPKTSKSKSIKKFSWLLSVQHSEEPGKLHFMETLAPSIFENPRTVFPKFLNLLEYRVSEVSRFYDLKLDGRKFKALRRPFMIKKVVVSSNSDNFSVMALGHCLKLCLWKMGDENWTEIEKGCVQSRYIDIAYHNGKFFAIGITGQTILLDCSSLHPITVSVAPPEFRSIHQFYGHRSRYLVNSVGNLLLFLNAVESDNRAHFNVYKFDEEKHIWVSVDSLGDQVLLLDNNCSVSASAQDLIGFGIKKNCIYLSFFGYTKYSAYPGYNAWSIDLEDHSIKLVPRGPDK</sequence>
<feature type="domain" description="KIB1-4 beta-propeller" evidence="1">
    <location>
        <begin position="80"/>
        <end position="341"/>
    </location>
</feature>
<name>A0AAD7QGW9_QUISA</name>
<evidence type="ECO:0000313" key="3">
    <source>
        <dbReference type="EMBL" id="KAJ7981238.1"/>
    </source>
</evidence>
<evidence type="ECO:0000259" key="1">
    <source>
        <dbReference type="Pfam" id="PF03478"/>
    </source>
</evidence>
<reference evidence="3 4" key="1">
    <citation type="journal article" date="2023" name="Science">
        <title>Elucidation of the pathway for biosynthesis of saponin adjuvants from the soapbark tree.</title>
        <authorList>
            <person name="Reed J."/>
            <person name="Orme A."/>
            <person name="El-Demerdash A."/>
            <person name="Owen C."/>
            <person name="Martin L.B.B."/>
            <person name="Misra R.C."/>
            <person name="Kikuchi S."/>
            <person name="Rejzek M."/>
            <person name="Martin A.C."/>
            <person name="Harkess A."/>
            <person name="Leebens-Mack J."/>
            <person name="Louveau T."/>
            <person name="Stephenson M.J."/>
            <person name="Osbourn A."/>
        </authorList>
    </citation>
    <scope>NUCLEOTIDE SEQUENCE [LARGE SCALE GENOMIC DNA]</scope>
    <source>
        <strain evidence="3">S10</strain>
    </source>
</reference>
<dbReference type="Pfam" id="PF03478">
    <property type="entry name" value="Beta-prop_KIB1-4"/>
    <property type="match status" value="1"/>
</dbReference>
<dbReference type="Gene3D" id="1.20.1280.50">
    <property type="match status" value="1"/>
</dbReference>
<accession>A0AAD7QGW9</accession>
<dbReference type="AlphaFoldDB" id="A0AAD7QGW9"/>
<organism evidence="3 4">
    <name type="scientific">Quillaja saponaria</name>
    <name type="common">Soap bark tree</name>
    <dbReference type="NCBI Taxonomy" id="32244"/>
    <lineage>
        <taxon>Eukaryota</taxon>
        <taxon>Viridiplantae</taxon>
        <taxon>Streptophyta</taxon>
        <taxon>Embryophyta</taxon>
        <taxon>Tracheophyta</taxon>
        <taxon>Spermatophyta</taxon>
        <taxon>Magnoliopsida</taxon>
        <taxon>eudicotyledons</taxon>
        <taxon>Gunneridae</taxon>
        <taxon>Pentapetalae</taxon>
        <taxon>rosids</taxon>
        <taxon>fabids</taxon>
        <taxon>Fabales</taxon>
        <taxon>Quillajaceae</taxon>
        <taxon>Quillaja</taxon>
    </lineage>
</organism>
<comment type="caution">
    <text evidence="3">The sequence shown here is derived from an EMBL/GenBank/DDBJ whole genome shotgun (WGS) entry which is preliminary data.</text>
</comment>
<dbReference type="InterPro" id="IPR051304">
    <property type="entry name" value="SCF_F-box_domain"/>
</dbReference>
<keyword evidence="4" id="KW-1185">Reference proteome</keyword>
<feature type="domain" description="F-box" evidence="2">
    <location>
        <begin position="10"/>
        <end position="45"/>
    </location>
</feature>
<dbReference type="PANTHER" id="PTHR47123:SF3">
    <property type="entry name" value="DUF295 DOMAIN-CONTAINING PROTEIN"/>
    <property type="match status" value="1"/>
</dbReference>
<dbReference type="Proteomes" id="UP001163823">
    <property type="component" value="Chromosome 1"/>
</dbReference>
<dbReference type="EMBL" id="JARAOO010000001">
    <property type="protein sequence ID" value="KAJ7981238.1"/>
    <property type="molecule type" value="Genomic_DNA"/>
</dbReference>
<protein>
    <submittedName>
        <fullName evidence="3">F-box protein skip23</fullName>
    </submittedName>
</protein>
<evidence type="ECO:0000259" key="2">
    <source>
        <dbReference type="Pfam" id="PF12937"/>
    </source>
</evidence>
<dbReference type="Pfam" id="PF12937">
    <property type="entry name" value="F-box-like"/>
    <property type="match status" value="1"/>
</dbReference>
<dbReference type="PANTHER" id="PTHR47123">
    <property type="entry name" value="F-BOX PROTEIN SKIP23"/>
    <property type="match status" value="1"/>
</dbReference>
<gene>
    <name evidence="3" type="ORF">O6P43_000525</name>
</gene>
<dbReference type="InterPro" id="IPR001810">
    <property type="entry name" value="F-box_dom"/>
</dbReference>
<dbReference type="InterPro" id="IPR005174">
    <property type="entry name" value="KIB1-4_b-propeller"/>
</dbReference>
<evidence type="ECO:0000313" key="4">
    <source>
        <dbReference type="Proteomes" id="UP001163823"/>
    </source>
</evidence>